<sequence>MEQDRGCKPGDPIYPSQATNGFFLCPLLCGVLHYRTRTKPLEAYCHSCGLEISVRHPFHLFPALKSALSGCHFQSNEKLQKDVKNFLRSLGTDFYQDGFLKLSSLYDKCINVGG</sequence>
<keyword evidence="2" id="KW-1185">Reference proteome</keyword>
<accession>A0A4Y2F4Q5</accession>
<dbReference type="EMBL" id="BGPR01094886">
    <property type="protein sequence ID" value="GBM36413.1"/>
    <property type="molecule type" value="Genomic_DNA"/>
</dbReference>
<gene>
    <name evidence="1" type="ORF">AVEN_56862_1</name>
</gene>
<dbReference type="InterPro" id="IPR036397">
    <property type="entry name" value="RNaseH_sf"/>
</dbReference>
<protein>
    <submittedName>
        <fullName evidence="1">Uncharacterized protein</fullName>
    </submittedName>
</protein>
<dbReference type="Proteomes" id="UP000499080">
    <property type="component" value="Unassembled WGS sequence"/>
</dbReference>
<dbReference type="GO" id="GO:0003676">
    <property type="term" value="F:nucleic acid binding"/>
    <property type="evidence" value="ECO:0007669"/>
    <property type="project" value="InterPro"/>
</dbReference>
<comment type="caution">
    <text evidence="1">The sequence shown here is derived from an EMBL/GenBank/DDBJ whole genome shotgun (WGS) entry which is preliminary data.</text>
</comment>
<evidence type="ECO:0000313" key="2">
    <source>
        <dbReference type="Proteomes" id="UP000499080"/>
    </source>
</evidence>
<reference evidence="1 2" key="1">
    <citation type="journal article" date="2019" name="Sci. Rep.">
        <title>Orb-weaving spider Araneus ventricosus genome elucidates the spidroin gene catalogue.</title>
        <authorList>
            <person name="Kono N."/>
            <person name="Nakamura H."/>
            <person name="Ohtoshi R."/>
            <person name="Moran D.A.P."/>
            <person name="Shinohara A."/>
            <person name="Yoshida Y."/>
            <person name="Fujiwara M."/>
            <person name="Mori M."/>
            <person name="Tomita M."/>
            <person name="Arakawa K."/>
        </authorList>
    </citation>
    <scope>NUCLEOTIDE SEQUENCE [LARGE SCALE GENOMIC DNA]</scope>
</reference>
<evidence type="ECO:0000313" key="1">
    <source>
        <dbReference type="EMBL" id="GBM36413.1"/>
    </source>
</evidence>
<dbReference type="Gene3D" id="3.30.420.10">
    <property type="entry name" value="Ribonuclease H-like superfamily/Ribonuclease H"/>
    <property type="match status" value="1"/>
</dbReference>
<dbReference type="AlphaFoldDB" id="A0A4Y2F4Q5"/>
<dbReference type="OrthoDB" id="616263at2759"/>
<organism evidence="1 2">
    <name type="scientific">Araneus ventricosus</name>
    <name type="common">Orbweaver spider</name>
    <name type="synonym">Epeira ventricosa</name>
    <dbReference type="NCBI Taxonomy" id="182803"/>
    <lineage>
        <taxon>Eukaryota</taxon>
        <taxon>Metazoa</taxon>
        <taxon>Ecdysozoa</taxon>
        <taxon>Arthropoda</taxon>
        <taxon>Chelicerata</taxon>
        <taxon>Arachnida</taxon>
        <taxon>Araneae</taxon>
        <taxon>Araneomorphae</taxon>
        <taxon>Entelegynae</taxon>
        <taxon>Araneoidea</taxon>
        <taxon>Araneidae</taxon>
        <taxon>Araneus</taxon>
    </lineage>
</organism>
<name>A0A4Y2F4Q5_ARAVE</name>
<proteinExistence type="predicted"/>